<gene>
    <name evidence="4" type="ORF">PSCFBP6110_P100010</name>
</gene>
<organism evidence="4 5">
    <name type="scientific">Pseudomonas syringae pv. cerasicola</name>
    <dbReference type="NCBI Taxonomy" id="264451"/>
    <lineage>
        <taxon>Bacteria</taxon>
        <taxon>Pseudomonadati</taxon>
        <taxon>Pseudomonadota</taxon>
        <taxon>Gammaproteobacteria</taxon>
        <taxon>Pseudomonadales</taxon>
        <taxon>Pseudomonadaceae</taxon>
        <taxon>Pseudomonas</taxon>
        <taxon>Pseudomonas syringae</taxon>
    </lineage>
</organism>
<evidence type="ECO:0000313" key="4">
    <source>
        <dbReference type="EMBL" id="SPD89285.1"/>
    </source>
</evidence>
<dbReference type="InterPro" id="IPR032428">
    <property type="entry name" value="TrfB"/>
</dbReference>
<dbReference type="Proteomes" id="UP000305348">
    <property type="component" value="Plasmid PP1"/>
</dbReference>
<dbReference type="AlphaFoldDB" id="A0A330K2R3"/>
<dbReference type="EMBL" id="LT985210">
    <property type="protein sequence ID" value="SPD89285.1"/>
    <property type="molecule type" value="Genomic_DNA"/>
</dbReference>
<evidence type="ECO:0000259" key="3">
    <source>
        <dbReference type="Pfam" id="PF16509"/>
    </source>
</evidence>
<dbReference type="InterPro" id="IPR053721">
    <property type="entry name" value="Fimbrial_Adhesin_Reg"/>
</dbReference>
<feature type="domain" description="TrfB transcriptional repressor protein" evidence="3">
    <location>
        <begin position="51"/>
        <end position="137"/>
    </location>
</feature>
<proteinExistence type="predicted"/>
<accession>A0A330K2R3</accession>
<dbReference type="Pfam" id="PF16509">
    <property type="entry name" value="KORA"/>
    <property type="match status" value="1"/>
</dbReference>
<keyword evidence="1" id="KW-0805">Transcription regulation</keyword>
<reference evidence="5" key="1">
    <citation type="submission" date="2018-02" db="EMBL/GenBank/DDBJ databases">
        <authorList>
            <person name="Blom J."/>
        </authorList>
    </citation>
    <scope>NUCLEOTIDE SEQUENCE [LARGE SCALE GENOMIC DNA]</scope>
    <source>
        <strain evidence="5">CFBP 6110</strain>
        <plasmid evidence="5">pp1</plasmid>
    </source>
</reference>
<geneLocation type="plasmid" evidence="4">
    <name>PP1</name>
</geneLocation>
<evidence type="ECO:0000313" key="5">
    <source>
        <dbReference type="Proteomes" id="UP000305348"/>
    </source>
</evidence>
<name>A0A330K2R3_PSESX</name>
<sequence length="170" mass="18492">MTNFSANWKGCLVEIESDLVGVVDHILQTYSPSEINQLIRLISPAPDCALMTAAEFERVMRVLAGQSRSRPFSEKSIQAARLILVMGASVAEAAADVGLARQVGHRLMMRIRARLQQLPGEWVKVEAWLPPAAARQVADLAAELRLTHQAGRGESIPLGSAGVDDIIIDR</sequence>
<dbReference type="Gene3D" id="1.10.10.2690">
    <property type="match status" value="1"/>
</dbReference>
<evidence type="ECO:0000256" key="2">
    <source>
        <dbReference type="ARBA" id="ARBA00023163"/>
    </source>
</evidence>
<protein>
    <recommendedName>
        <fullName evidence="3">TrfB transcriptional repressor protein domain-containing protein</fullName>
    </recommendedName>
</protein>
<keyword evidence="2" id="KW-0804">Transcription</keyword>
<keyword evidence="4" id="KW-0614">Plasmid</keyword>
<evidence type="ECO:0000256" key="1">
    <source>
        <dbReference type="ARBA" id="ARBA00023015"/>
    </source>
</evidence>